<dbReference type="PATRIC" id="fig|49338.4.peg.464"/>
<dbReference type="RefSeq" id="WP_208925213.1">
    <property type="nucleotide sequence ID" value="NZ_LK996017.1"/>
</dbReference>
<reference evidence="1" key="1">
    <citation type="submission" date="2014-07" db="EMBL/GenBank/DDBJ databases">
        <authorList>
            <person name="Hornung V.Bastian."/>
        </authorList>
    </citation>
    <scope>NUCLEOTIDE SEQUENCE</scope>
    <source>
        <strain evidence="1">PCE-S</strain>
    </source>
</reference>
<gene>
    <name evidence="1" type="ORF">DPCES_0436</name>
</gene>
<protein>
    <submittedName>
        <fullName evidence="1">Uncharacterized protein</fullName>
    </submittedName>
</protein>
<name>A0A098AUW6_DESHA</name>
<sequence>MVEVMNPGPCVVLFIKTVSEVRQNRAGNSFLLGQNKVPKNKIEFSLNKKRVFPDILYISVDG</sequence>
<dbReference type="AlphaFoldDB" id="A0A098AUW6"/>
<organism evidence="1">
    <name type="scientific">Desulfitobacterium hafniense</name>
    <name type="common">Desulfitobacterium frappieri</name>
    <dbReference type="NCBI Taxonomy" id="49338"/>
    <lineage>
        <taxon>Bacteria</taxon>
        <taxon>Bacillati</taxon>
        <taxon>Bacillota</taxon>
        <taxon>Clostridia</taxon>
        <taxon>Eubacteriales</taxon>
        <taxon>Desulfitobacteriaceae</taxon>
        <taxon>Desulfitobacterium</taxon>
    </lineage>
</organism>
<accession>A0A098AUW6</accession>
<dbReference type="EMBL" id="LK996017">
    <property type="protein sequence ID" value="CDX00323.1"/>
    <property type="molecule type" value="Genomic_DNA"/>
</dbReference>
<evidence type="ECO:0000313" key="1">
    <source>
        <dbReference type="EMBL" id="CDX00323.1"/>
    </source>
</evidence>
<proteinExistence type="predicted"/>